<keyword evidence="4" id="KW-0862">Zinc</keyword>
<evidence type="ECO:0000256" key="6">
    <source>
        <dbReference type="ARBA" id="ARBA00037948"/>
    </source>
</evidence>
<dbReference type="SMART" id="SM00355">
    <property type="entry name" value="ZnF_C2H2"/>
    <property type="match status" value="5"/>
</dbReference>
<evidence type="ECO:0000256" key="8">
    <source>
        <dbReference type="SAM" id="MobiDB-lite"/>
    </source>
</evidence>
<feature type="domain" description="C2H2-type" evidence="9">
    <location>
        <begin position="232"/>
        <end position="260"/>
    </location>
</feature>
<keyword evidence="2" id="KW-0677">Repeat</keyword>
<evidence type="ECO:0000256" key="7">
    <source>
        <dbReference type="PROSITE-ProRule" id="PRU00042"/>
    </source>
</evidence>
<dbReference type="PANTHER" id="PTHR24388">
    <property type="entry name" value="ZINC FINGER PROTEIN"/>
    <property type="match status" value="1"/>
</dbReference>
<dbReference type="PANTHER" id="PTHR24388:SF104">
    <property type="entry name" value="AT-RICH BINDING PROTEIN-RELATED"/>
    <property type="match status" value="1"/>
</dbReference>
<dbReference type="PROSITE" id="PS50157">
    <property type="entry name" value="ZINC_FINGER_C2H2_2"/>
    <property type="match status" value="5"/>
</dbReference>
<reference evidence="10 11" key="1">
    <citation type="journal article" date="2024" name="bioRxiv">
        <title>A reference genome for Trichogramma kaykai: A tiny desert-dwelling parasitoid wasp with competing sex-ratio distorters.</title>
        <authorList>
            <person name="Culotta J."/>
            <person name="Lindsey A.R."/>
        </authorList>
    </citation>
    <scope>NUCLEOTIDE SEQUENCE [LARGE SCALE GENOMIC DNA]</scope>
    <source>
        <strain evidence="10 11">KSX58</strain>
    </source>
</reference>
<organism evidence="10 11">
    <name type="scientific">Trichogramma kaykai</name>
    <dbReference type="NCBI Taxonomy" id="54128"/>
    <lineage>
        <taxon>Eukaryota</taxon>
        <taxon>Metazoa</taxon>
        <taxon>Ecdysozoa</taxon>
        <taxon>Arthropoda</taxon>
        <taxon>Hexapoda</taxon>
        <taxon>Insecta</taxon>
        <taxon>Pterygota</taxon>
        <taxon>Neoptera</taxon>
        <taxon>Endopterygota</taxon>
        <taxon>Hymenoptera</taxon>
        <taxon>Apocrita</taxon>
        <taxon>Proctotrupomorpha</taxon>
        <taxon>Chalcidoidea</taxon>
        <taxon>Trichogrammatidae</taxon>
        <taxon>Trichogramma</taxon>
    </lineage>
</organism>
<proteinExistence type="inferred from homology"/>
<feature type="region of interest" description="Disordered" evidence="8">
    <location>
        <begin position="187"/>
        <end position="211"/>
    </location>
</feature>
<dbReference type="AlphaFoldDB" id="A0ABD2XJD6"/>
<dbReference type="InterPro" id="IPR050527">
    <property type="entry name" value="Snail/Krueppel_Znf"/>
</dbReference>
<dbReference type="FunFam" id="3.30.160.60:FF:000100">
    <property type="entry name" value="Zinc finger 45-like"/>
    <property type="match status" value="2"/>
</dbReference>
<dbReference type="GO" id="GO:0008270">
    <property type="term" value="F:zinc ion binding"/>
    <property type="evidence" value="ECO:0007669"/>
    <property type="project" value="UniProtKB-KW"/>
</dbReference>
<feature type="domain" description="C2H2-type" evidence="9">
    <location>
        <begin position="348"/>
        <end position="376"/>
    </location>
</feature>
<feature type="domain" description="C2H2-type" evidence="9">
    <location>
        <begin position="319"/>
        <end position="347"/>
    </location>
</feature>
<gene>
    <name evidence="10" type="ORF">TKK_002355</name>
</gene>
<dbReference type="SUPFAM" id="SSF57667">
    <property type="entry name" value="beta-beta-alpha zinc fingers"/>
    <property type="match status" value="3"/>
</dbReference>
<comment type="similarity">
    <text evidence="6">Belongs to the snail C2H2-type zinc-finger protein family.</text>
</comment>
<evidence type="ECO:0000256" key="5">
    <source>
        <dbReference type="ARBA" id="ARBA00023242"/>
    </source>
</evidence>
<evidence type="ECO:0000256" key="4">
    <source>
        <dbReference type="ARBA" id="ARBA00022833"/>
    </source>
</evidence>
<sequence length="440" mass="51185">MMENNSSIIGVKEEKEDNTWPDAGKDHIFNSVASSKDKKFKTFSCYKSPAHHMYEVMTLQEKIDKKIFVDFECEDLKSELTPLSTRVCKSEHQKVPPVVKMENDNQTNDINENIFIDFKYKLESQPELKSLSTTICKNEYQSCLPTVKIENQVQENHLIEKMPIILIRKGFNYDHYCPIQDKSPMKLDESEEVKQFKSRSQTEPSNRSNLHGKTYKGEMRLKICTRKSIRPYECKICHKLFGDKCDLKSHIIVVHDRSKLFECDICHKSFGLKGNLKNHINTMHHRSKPFNFDICQKSFVLKGDLKCHFNAVHDRSRPFECEICQKSFRYQSQFKTHINAVHNRSKPFECDICHKSFGRKGDLARHINAVHDQSKPFECDICHNSFAQKANLLNVTFVTNHLDRKVTSNVTSMQYMIVANPSNVIIVRKHLGEKVTSKIT</sequence>
<comment type="caution">
    <text evidence="10">The sequence shown here is derived from an EMBL/GenBank/DDBJ whole genome shotgun (WGS) entry which is preliminary data.</text>
</comment>
<feature type="domain" description="C2H2-type" evidence="9">
    <location>
        <begin position="290"/>
        <end position="318"/>
    </location>
</feature>
<feature type="compositionally biased region" description="Polar residues" evidence="8">
    <location>
        <begin position="198"/>
        <end position="211"/>
    </location>
</feature>
<accession>A0ABD2XJD6</accession>
<dbReference type="Pfam" id="PF00096">
    <property type="entry name" value="zf-C2H2"/>
    <property type="match status" value="4"/>
</dbReference>
<dbReference type="EMBL" id="JBJJXI010000021">
    <property type="protein sequence ID" value="KAL3405331.1"/>
    <property type="molecule type" value="Genomic_DNA"/>
</dbReference>
<evidence type="ECO:0000256" key="2">
    <source>
        <dbReference type="ARBA" id="ARBA00022737"/>
    </source>
</evidence>
<keyword evidence="3 7" id="KW-0863">Zinc-finger</keyword>
<dbReference type="InterPro" id="IPR013087">
    <property type="entry name" value="Znf_C2H2_type"/>
</dbReference>
<evidence type="ECO:0000256" key="1">
    <source>
        <dbReference type="ARBA" id="ARBA00022723"/>
    </source>
</evidence>
<dbReference type="Gene3D" id="3.30.160.60">
    <property type="entry name" value="Classic Zinc Finger"/>
    <property type="match status" value="5"/>
</dbReference>
<evidence type="ECO:0000313" key="10">
    <source>
        <dbReference type="EMBL" id="KAL3405331.1"/>
    </source>
</evidence>
<dbReference type="InterPro" id="IPR036236">
    <property type="entry name" value="Znf_C2H2_sf"/>
</dbReference>
<protein>
    <recommendedName>
        <fullName evidence="9">C2H2-type domain-containing protein</fullName>
    </recommendedName>
</protein>
<dbReference type="PROSITE" id="PS00028">
    <property type="entry name" value="ZINC_FINGER_C2H2_1"/>
    <property type="match status" value="4"/>
</dbReference>
<evidence type="ECO:0000313" key="11">
    <source>
        <dbReference type="Proteomes" id="UP001627154"/>
    </source>
</evidence>
<keyword evidence="1" id="KW-0479">Metal-binding</keyword>
<dbReference type="FunFam" id="3.30.160.60:FF:000065">
    <property type="entry name" value="B-cell CLL/lymphoma 6, member B"/>
    <property type="match status" value="1"/>
</dbReference>
<keyword evidence="5" id="KW-0539">Nucleus</keyword>
<evidence type="ECO:0000259" key="9">
    <source>
        <dbReference type="PROSITE" id="PS50157"/>
    </source>
</evidence>
<feature type="compositionally biased region" description="Basic and acidic residues" evidence="8">
    <location>
        <begin position="11"/>
        <end position="22"/>
    </location>
</feature>
<feature type="region of interest" description="Disordered" evidence="8">
    <location>
        <begin position="1"/>
        <end position="22"/>
    </location>
</feature>
<name>A0ABD2XJD6_9HYME</name>
<dbReference type="Proteomes" id="UP001627154">
    <property type="component" value="Unassembled WGS sequence"/>
</dbReference>
<keyword evidence="11" id="KW-1185">Reference proteome</keyword>
<feature type="domain" description="C2H2-type" evidence="9">
    <location>
        <begin position="261"/>
        <end position="289"/>
    </location>
</feature>
<evidence type="ECO:0000256" key="3">
    <source>
        <dbReference type="ARBA" id="ARBA00022771"/>
    </source>
</evidence>